<evidence type="ECO:0000256" key="2">
    <source>
        <dbReference type="ARBA" id="ARBA00022741"/>
    </source>
</evidence>
<dbReference type="Proteomes" id="UP000063699">
    <property type="component" value="Chromosome"/>
</dbReference>
<dbReference type="InterPro" id="IPR017871">
    <property type="entry name" value="ABC_transporter-like_CS"/>
</dbReference>
<evidence type="ECO:0000313" key="5">
    <source>
        <dbReference type="EMBL" id="ALG07352.1"/>
    </source>
</evidence>
<dbReference type="InterPro" id="IPR003593">
    <property type="entry name" value="AAA+_ATPase"/>
</dbReference>
<dbReference type="KEGG" id="kphy:AOZ06_10820"/>
<reference evidence="5 6" key="1">
    <citation type="submission" date="2015-07" db="EMBL/GenBank/DDBJ databases">
        <title>Genome sequencing of Kibdelosporangium phytohabitans.</title>
        <authorList>
            <person name="Qin S."/>
            <person name="Xing K."/>
        </authorList>
    </citation>
    <scope>NUCLEOTIDE SEQUENCE [LARGE SCALE GENOMIC DNA]</scope>
    <source>
        <strain evidence="5 6">KLBMP1111</strain>
    </source>
</reference>
<organism evidence="5 6">
    <name type="scientific">Kibdelosporangium phytohabitans</name>
    <dbReference type="NCBI Taxonomy" id="860235"/>
    <lineage>
        <taxon>Bacteria</taxon>
        <taxon>Bacillati</taxon>
        <taxon>Actinomycetota</taxon>
        <taxon>Actinomycetes</taxon>
        <taxon>Pseudonocardiales</taxon>
        <taxon>Pseudonocardiaceae</taxon>
        <taxon>Kibdelosporangium</taxon>
    </lineage>
</organism>
<dbReference type="PANTHER" id="PTHR42788">
    <property type="entry name" value="TAURINE IMPORT ATP-BINDING PROTEIN-RELATED"/>
    <property type="match status" value="1"/>
</dbReference>
<feature type="domain" description="ABC transporter" evidence="4">
    <location>
        <begin position="20"/>
        <end position="251"/>
    </location>
</feature>
<keyword evidence="1" id="KW-0813">Transport</keyword>
<evidence type="ECO:0000259" key="4">
    <source>
        <dbReference type="PROSITE" id="PS50893"/>
    </source>
</evidence>
<accession>A0A0N9HUY7</accession>
<dbReference type="Gene3D" id="3.40.50.300">
    <property type="entry name" value="P-loop containing nucleotide triphosphate hydrolases"/>
    <property type="match status" value="1"/>
</dbReference>
<sequence>MRMPASSPAAQAPVQMDTCVEIEDVAVRFRTKRKDVTALHDVSLSVAAGEFVAIVGPSGCGKSTLLKLVSGLLKPSKGRVRLLGEDVGGPRRDIGYVFQRAALLEWRSARKNILLQAEMRGMPSATARERADELIAMTGLTGFEDAYPHELSGGMQQRVALCRALLHRPPVLLMDEPFGALDALTRENMNIELRRIWRETGTTILLVTHSIPEAVYLADRVVVMSARPGTIDELIPVDLPLERDYGRTMSEPGFARATGRIRDLLGAATSAD</sequence>
<dbReference type="PROSITE" id="PS50893">
    <property type="entry name" value="ABC_TRANSPORTER_2"/>
    <property type="match status" value="1"/>
</dbReference>
<dbReference type="SMART" id="SM00382">
    <property type="entry name" value="AAA"/>
    <property type="match status" value="1"/>
</dbReference>
<dbReference type="OrthoDB" id="4533303at2"/>
<dbReference type="STRING" id="860235.AOZ06_10820"/>
<dbReference type="InterPro" id="IPR050166">
    <property type="entry name" value="ABC_transporter_ATP-bind"/>
</dbReference>
<dbReference type="GO" id="GO:0016887">
    <property type="term" value="F:ATP hydrolysis activity"/>
    <property type="evidence" value="ECO:0007669"/>
    <property type="project" value="InterPro"/>
</dbReference>
<evidence type="ECO:0000256" key="1">
    <source>
        <dbReference type="ARBA" id="ARBA00022448"/>
    </source>
</evidence>
<keyword evidence="2" id="KW-0547">Nucleotide-binding</keyword>
<evidence type="ECO:0000256" key="3">
    <source>
        <dbReference type="ARBA" id="ARBA00022840"/>
    </source>
</evidence>
<gene>
    <name evidence="5" type="ORF">AOZ06_10820</name>
</gene>
<dbReference type="PANTHER" id="PTHR42788:SF13">
    <property type="entry name" value="ALIPHATIC SULFONATES IMPORT ATP-BINDING PROTEIN SSUB"/>
    <property type="match status" value="1"/>
</dbReference>
<evidence type="ECO:0000313" key="6">
    <source>
        <dbReference type="Proteomes" id="UP000063699"/>
    </source>
</evidence>
<dbReference type="CDD" id="cd03293">
    <property type="entry name" value="ABC_NrtD_SsuB_transporters"/>
    <property type="match status" value="1"/>
</dbReference>
<dbReference type="AlphaFoldDB" id="A0A0N9HUY7"/>
<dbReference type="Pfam" id="PF00005">
    <property type="entry name" value="ABC_tran"/>
    <property type="match status" value="1"/>
</dbReference>
<proteinExistence type="predicted"/>
<keyword evidence="6" id="KW-1185">Reference proteome</keyword>
<name>A0A0N9HUY7_9PSEU</name>
<dbReference type="EMBL" id="CP012752">
    <property type="protein sequence ID" value="ALG07352.1"/>
    <property type="molecule type" value="Genomic_DNA"/>
</dbReference>
<dbReference type="PROSITE" id="PS00211">
    <property type="entry name" value="ABC_TRANSPORTER_1"/>
    <property type="match status" value="1"/>
</dbReference>
<protein>
    <submittedName>
        <fullName evidence="5">ABC transporter ATP-binding protein</fullName>
    </submittedName>
</protein>
<dbReference type="InterPro" id="IPR027417">
    <property type="entry name" value="P-loop_NTPase"/>
</dbReference>
<keyword evidence="3 5" id="KW-0067">ATP-binding</keyword>
<dbReference type="SUPFAM" id="SSF52540">
    <property type="entry name" value="P-loop containing nucleoside triphosphate hydrolases"/>
    <property type="match status" value="1"/>
</dbReference>
<dbReference type="GO" id="GO:0005524">
    <property type="term" value="F:ATP binding"/>
    <property type="evidence" value="ECO:0007669"/>
    <property type="project" value="UniProtKB-KW"/>
</dbReference>
<dbReference type="InterPro" id="IPR003439">
    <property type="entry name" value="ABC_transporter-like_ATP-bd"/>
</dbReference>